<dbReference type="Proteomes" id="UP001152320">
    <property type="component" value="Chromosome 15"/>
</dbReference>
<accession>A0A9Q1H0S8</accession>
<evidence type="ECO:0000313" key="9">
    <source>
        <dbReference type="Proteomes" id="UP001152320"/>
    </source>
</evidence>
<dbReference type="InterPro" id="IPR006186">
    <property type="entry name" value="Ser/Thr-sp_prot-phosphatase"/>
</dbReference>
<feature type="domain" description="EF-hand" evidence="7">
    <location>
        <begin position="200"/>
        <end position="235"/>
    </location>
</feature>
<evidence type="ECO:0000313" key="8">
    <source>
        <dbReference type="EMBL" id="KAJ8028500.1"/>
    </source>
</evidence>
<comment type="caution">
    <text evidence="8">The sequence shown here is derived from an EMBL/GenBank/DDBJ whole genome shotgun (WGS) entry which is preliminary data.</text>
</comment>
<evidence type="ECO:0000256" key="1">
    <source>
        <dbReference type="ARBA" id="ARBA00001936"/>
    </source>
</evidence>
<dbReference type="SMART" id="SM00054">
    <property type="entry name" value="EFh"/>
    <property type="match status" value="3"/>
</dbReference>
<dbReference type="PROSITE" id="PS00018">
    <property type="entry name" value="EF_HAND_1"/>
    <property type="match status" value="2"/>
</dbReference>
<dbReference type="InterPro" id="IPR002048">
    <property type="entry name" value="EF_hand_dom"/>
</dbReference>
<dbReference type="PRINTS" id="PR00114">
    <property type="entry name" value="STPHPHTASE"/>
</dbReference>
<evidence type="ECO:0000256" key="2">
    <source>
        <dbReference type="ARBA" id="ARBA00008294"/>
    </source>
</evidence>
<dbReference type="InterPro" id="IPR011992">
    <property type="entry name" value="EF-hand-dom_pair"/>
</dbReference>
<dbReference type="Gene3D" id="1.10.238.10">
    <property type="entry name" value="EF-hand"/>
    <property type="match status" value="1"/>
</dbReference>
<dbReference type="PANTHER" id="PTHR45668:SF3">
    <property type="entry name" value="SERINE_THREONINE-PROTEIN PHOSPHATASE RDGC"/>
    <property type="match status" value="1"/>
</dbReference>
<dbReference type="GO" id="GO:0016787">
    <property type="term" value="F:hydrolase activity"/>
    <property type="evidence" value="ECO:0007669"/>
    <property type="project" value="InterPro"/>
</dbReference>
<evidence type="ECO:0000256" key="3">
    <source>
        <dbReference type="ARBA" id="ARBA00022723"/>
    </source>
</evidence>
<dbReference type="Pfam" id="PF00149">
    <property type="entry name" value="Metallophos"/>
    <property type="match status" value="1"/>
</dbReference>
<dbReference type="AlphaFoldDB" id="A0A9Q1H0S8"/>
<evidence type="ECO:0000256" key="5">
    <source>
        <dbReference type="ARBA" id="ARBA00023211"/>
    </source>
</evidence>
<dbReference type="SUPFAM" id="SSF47473">
    <property type="entry name" value="EF-hand"/>
    <property type="match status" value="1"/>
</dbReference>
<evidence type="ECO:0000259" key="7">
    <source>
        <dbReference type="PROSITE" id="PS50222"/>
    </source>
</evidence>
<name>A0A9Q1H0S8_HOLLE</name>
<evidence type="ECO:0000256" key="4">
    <source>
        <dbReference type="ARBA" id="ARBA00022837"/>
    </source>
</evidence>
<dbReference type="CDD" id="cd00051">
    <property type="entry name" value="EFh"/>
    <property type="match status" value="1"/>
</dbReference>
<dbReference type="SMART" id="SM00156">
    <property type="entry name" value="PP2Ac"/>
    <property type="match status" value="1"/>
</dbReference>
<dbReference type="InterPro" id="IPR004843">
    <property type="entry name" value="Calcineurin-like_PHP"/>
</dbReference>
<keyword evidence="5" id="KW-0464">Manganese</keyword>
<proteinExistence type="inferred from homology"/>
<dbReference type="GO" id="GO:0005509">
    <property type="term" value="F:calcium ion binding"/>
    <property type="evidence" value="ECO:0007669"/>
    <property type="project" value="InterPro"/>
</dbReference>
<comment type="cofactor">
    <cofactor evidence="1">
        <name>Mn(2+)</name>
        <dbReference type="ChEBI" id="CHEBI:29035"/>
    </cofactor>
</comment>
<dbReference type="InterPro" id="IPR029052">
    <property type="entry name" value="Metallo-depent_PP-like"/>
</dbReference>
<dbReference type="PROSITE" id="PS50222">
    <property type="entry name" value="EF_HAND_2"/>
    <property type="match status" value="3"/>
</dbReference>
<organism evidence="8 9">
    <name type="scientific">Holothuria leucospilota</name>
    <name type="common">Black long sea cucumber</name>
    <name type="synonym">Mertensiothuria leucospilota</name>
    <dbReference type="NCBI Taxonomy" id="206669"/>
    <lineage>
        <taxon>Eukaryota</taxon>
        <taxon>Metazoa</taxon>
        <taxon>Echinodermata</taxon>
        <taxon>Eleutherozoa</taxon>
        <taxon>Echinozoa</taxon>
        <taxon>Holothuroidea</taxon>
        <taxon>Aspidochirotacea</taxon>
        <taxon>Aspidochirotida</taxon>
        <taxon>Holothuriidae</taxon>
        <taxon>Holothuria</taxon>
    </lineage>
</organism>
<gene>
    <name evidence="8" type="ORF">HOLleu_30752</name>
</gene>
<keyword evidence="9" id="KW-1185">Reference proteome</keyword>
<dbReference type="Pfam" id="PF13499">
    <property type="entry name" value="EF-hand_7"/>
    <property type="match status" value="1"/>
</dbReference>
<sequence>MFQEVFAWLPLATVIDGKVMVAHGGISDQTDLTRLNNLPRHKYTSILKPPMKEQALESMDISEKVDLVEWRQILDALWSDPRMQDGCQPNAFRGGGSYFGPDVTRKVLAKHGLELLIRSHECKPSGYEFTHDDQVLTIFSASNYYEVGSNRGAYVKLGVDLKPHCIQFISSEHHQKLSMGQRVSLVEGSALRDLKEKIISHKTRLRELFQEYDPENTGFITPLQWATIMEKTLGLAIPWHTLRSRLVSSNADNTLVNYESCLDRDLVYNRDGSVSQEGPGITETLYRNRNTLETIFRIIDKDHSGSISHDEFEDACEILSKHVGTEISKESVRDMATSMDINKDGQIDFNEFLEAFRLVDPESQSNLAKKHANGDGTIADGNGTVT</sequence>
<dbReference type="InterPro" id="IPR018247">
    <property type="entry name" value="EF_Hand_1_Ca_BS"/>
</dbReference>
<dbReference type="Gene3D" id="3.60.21.10">
    <property type="match status" value="1"/>
</dbReference>
<reference evidence="8" key="1">
    <citation type="submission" date="2021-10" db="EMBL/GenBank/DDBJ databases">
        <title>Tropical sea cucumber genome reveals ecological adaptation and Cuvierian tubules defense mechanism.</title>
        <authorList>
            <person name="Chen T."/>
        </authorList>
    </citation>
    <scope>NUCLEOTIDE SEQUENCE</scope>
    <source>
        <strain evidence="8">Nanhai2018</strain>
        <tissue evidence="8">Muscle</tissue>
    </source>
</reference>
<keyword evidence="3" id="KW-0479">Metal-binding</keyword>
<dbReference type="InterPro" id="IPR051134">
    <property type="entry name" value="PPP_phosphatase"/>
</dbReference>
<evidence type="ECO:0000256" key="6">
    <source>
        <dbReference type="SAM" id="MobiDB-lite"/>
    </source>
</evidence>
<protein>
    <submittedName>
        <fullName evidence="8">Serine/threonine-protein phosphatase with EF-hands pef-1</fullName>
    </submittedName>
</protein>
<feature type="region of interest" description="Disordered" evidence="6">
    <location>
        <begin position="366"/>
        <end position="386"/>
    </location>
</feature>
<dbReference type="SUPFAM" id="SSF56300">
    <property type="entry name" value="Metallo-dependent phosphatases"/>
    <property type="match status" value="1"/>
</dbReference>
<feature type="domain" description="EF-hand" evidence="7">
    <location>
        <begin position="287"/>
        <end position="322"/>
    </location>
</feature>
<keyword evidence="4" id="KW-0106">Calcium</keyword>
<dbReference type="OrthoDB" id="442428at2759"/>
<dbReference type="EMBL" id="JAIZAY010000015">
    <property type="protein sequence ID" value="KAJ8028500.1"/>
    <property type="molecule type" value="Genomic_DNA"/>
</dbReference>
<dbReference type="PANTHER" id="PTHR45668">
    <property type="entry name" value="SERINE/THREONINE-PROTEIN PHOSPHATASE 5-RELATED"/>
    <property type="match status" value="1"/>
</dbReference>
<comment type="similarity">
    <text evidence="2">Belongs to the PPP phosphatase family.</text>
</comment>
<feature type="domain" description="EF-hand" evidence="7">
    <location>
        <begin position="327"/>
        <end position="362"/>
    </location>
</feature>